<dbReference type="AlphaFoldDB" id="A0A2N1JEE2"/>
<reference evidence="6 7" key="1">
    <citation type="submission" date="2017-10" db="EMBL/GenBank/DDBJ databases">
        <title>A novel species of cold-tolerant Malassezia isolated from bats.</title>
        <authorList>
            <person name="Lorch J.M."/>
            <person name="Palmer J.M."/>
            <person name="Vanderwolf K.J."/>
            <person name="Schmidt K.Z."/>
            <person name="Verant M.L."/>
            <person name="Weller T.J."/>
            <person name="Blehert D.S."/>
        </authorList>
    </citation>
    <scope>NUCLEOTIDE SEQUENCE [LARGE SCALE GENOMIC DNA]</scope>
    <source>
        <strain evidence="6 7">NWHC:44797-103</strain>
    </source>
</reference>
<keyword evidence="7" id="KW-1185">Reference proteome</keyword>
<feature type="region of interest" description="Disordered" evidence="4">
    <location>
        <begin position="318"/>
        <end position="387"/>
    </location>
</feature>
<dbReference type="Gene3D" id="1.10.510.10">
    <property type="entry name" value="Transferase(Phosphotransferase) domain 1"/>
    <property type="match status" value="1"/>
</dbReference>
<evidence type="ECO:0000313" key="7">
    <source>
        <dbReference type="Proteomes" id="UP000232875"/>
    </source>
</evidence>
<accession>A0A2N1JEE2</accession>
<dbReference type="PANTHER" id="PTHR24347">
    <property type="entry name" value="SERINE/THREONINE-PROTEIN KINASE"/>
    <property type="match status" value="1"/>
</dbReference>
<dbReference type="Proteomes" id="UP000232875">
    <property type="component" value="Unassembled WGS sequence"/>
</dbReference>
<dbReference type="Pfam" id="PF00069">
    <property type="entry name" value="Pkinase"/>
    <property type="match status" value="1"/>
</dbReference>
<dbReference type="CDD" id="cd05117">
    <property type="entry name" value="STKc_CAMK"/>
    <property type="match status" value="1"/>
</dbReference>
<evidence type="ECO:0000259" key="5">
    <source>
        <dbReference type="PROSITE" id="PS50011"/>
    </source>
</evidence>
<keyword evidence="1 3" id="KW-0547">Nucleotide-binding</keyword>
<dbReference type="PROSITE" id="PS00107">
    <property type="entry name" value="PROTEIN_KINASE_ATP"/>
    <property type="match status" value="1"/>
</dbReference>
<dbReference type="STRING" id="2020962.A0A2N1JEE2"/>
<feature type="domain" description="Protein kinase" evidence="5">
    <location>
        <begin position="20"/>
        <end position="279"/>
    </location>
</feature>
<sequence>MTAANLLHRQPESYAKKQDYEFHKTLGKGTFGVVRSAVRKSPDGPQNVAVKVISKHLLKDRHEVVMREIETVQGLDHPHIVKLVDWFESKDKFYLVFEEADGGELFDRLVKGRFSERVACNTIRVVVEAIAYMHHHNTVHRDIKPENILYRTPAEDANIVLVDFGIAAHLRDEDDTDLHGLCGSIGYAAPEVIARKGYGKQVDMWGIGVVTYAMLSGHAPFSSADPGLFRKQLEIGKIEFNGNCWDSISPEAIDFVKQCLMLDPENRITADDALQHSWLTESTYMASDDDISKGLRENYRSKWKVAMTTVRATQKFQHAAEIHQQGEPSSPLFSDDEDQPFTRDVNTTTRPDWVTSSADPSPPVEQRPRSASHDRSSSQGQQHHRWGWESLMAKFHAFRGTD</sequence>
<gene>
    <name evidence="6" type="ORF">MVES_001329</name>
</gene>
<evidence type="ECO:0000313" key="6">
    <source>
        <dbReference type="EMBL" id="PKI84912.1"/>
    </source>
</evidence>
<feature type="binding site" evidence="3">
    <location>
        <position position="51"/>
    </location>
    <ligand>
        <name>ATP</name>
        <dbReference type="ChEBI" id="CHEBI:30616"/>
    </ligand>
</feature>
<dbReference type="GO" id="GO:0005524">
    <property type="term" value="F:ATP binding"/>
    <property type="evidence" value="ECO:0007669"/>
    <property type="project" value="UniProtKB-UniRule"/>
</dbReference>
<evidence type="ECO:0000256" key="4">
    <source>
        <dbReference type="SAM" id="MobiDB-lite"/>
    </source>
</evidence>
<feature type="compositionally biased region" description="Basic and acidic residues" evidence="4">
    <location>
        <begin position="366"/>
        <end position="376"/>
    </location>
</feature>
<dbReference type="SUPFAM" id="SSF56112">
    <property type="entry name" value="Protein kinase-like (PK-like)"/>
    <property type="match status" value="1"/>
</dbReference>
<dbReference type="InterPro" id="IPR017441">
    <property type="entry name" value="Protein_kinase_ATP_BS"/>
</dbReference>
<evidence type="ECO:0000256" key="1">
    <source>
        <dbReference type="ARBA" id="ARBA00022741"/>
    </source>
</evidence>
<dbReference type="OrthoDB" id="40902at2759"/>
<dbReference type="FunFam" id="3.30.200.20:FF:000042">
    <property type="entry name" value="Aurora kinase A"/>
    <property type="match status" value="1"/>
</dbReference>
<organism evidence="6 7">
    <name type="scientific">Malassezia vespertilionis</name>
    <dbReference type="NCBI Taxonomy" id="2020962"/>
    <lineage>
        <taxon>Eukaryota</taxon>
        <taxon>Fungi</taxon>
        <taxon>Dikarya</taxon>
        <taxon>Basidiomycota</taxon>
        <taxon>Ustilaginomycotina</taxon>
        <taxon>Malasseziomycetes</taxon>
        <taxon>Malasseziales</taxon>
        <taxon>Malasseziaceae</taxon>
        <taxon>Malassezia</taxon>
    </lineage>
</organism>
<evidence type="ECO:0000256" key="3">
    <source>
        <dbReference type="PROSITE-ProRule" id="PRU10141"/>
    </source>
</evidence>
<proteinExistence type="predicted"/>
<dbReference type="FunFam" id="1.10.510.10:FF:000571">
    <property type="entry name" value="Maternal embryonic leucine zipper kinase"/>
    <property type="match status" value="1"/>
</dbReference>
<keyword evidence="2 3" id="KW-0067">ATP-binding</keyword>
<protein>
    <recommendedName>
        <fullName evidence="5">Protein kinase domain-containing protein</fullName>
    </recommendedName>
</protein>
<dbReference type="InterPro" id="IPR011009">
    <property type="entry name" value="Kinase-like_dom_sf"/>
</dbReference>
<dbReference type="GO" id="GO:0004672">
    <property type="term" value="F:protein kinase activity"/>
    <property type="evidence" value="ECO:0007669"/>
    <property type="project" value="InterPro"/>
</dbReference>
<dbReference type="InterPro" id="IPR000719">
    <property type="entry name" value="Prot_kinase_dom"/>
</dbReference>
<feature type="compositionally biased region" description="Polar residues" evidence="4">
    <location>
        <begin position="344"/>
        <end position="359"/>
    </location>
</feature>
<name>A0A2N1JEE2_9BASI</name>
<dbReference type="EMBL" id="KZ454988">
    <property type="protein sequence ID" value="PKI84912.1"/>
    <property type="molecule type" value="Genomic_DNA"/>
</dbReference>
<dbReference type="PROSITE" id="PS50011">
    <property type="entry name" value="PROTEIN_KINASE_DOM"/>
    <property type="match status" value="1"/>
</dbReference>
<dbReference type="SMART" id="SM00220">
    <property type="entry name" value="S_TKc"/>
    <property type="match status" value="1"/>
</dbReference>
<evidence type="ECO:0000256" key="2">
    <source>
        <dbReference type="ARBA" id="ARBA00022840"/>
    </source>
</evidence>